<reference evidence="1 2" key="1">
    <citation type="submission" date="2017-06" db="EMBL/GenBank/DDBJ databases">
        <authorList>
            <person name="Kim H.J."/>
            <person name="Triplett B.A."/>
        </authorList>
    </citation>
    <scope>NUCLEOTIDE SEQUENCE [LARGE SCALE GENOMIC DNA]</scope>
    <source>
        <strain evidence="1 2">CGMCC 4.1858</strain>
    </source>
</reference>
<name>A0A239JQF7_9ACTN</name>
<evidence type="ECO:0000313" key="2">
    <source>
        <dbReference type="Proteomes" id="UP000198280"/>
    </source>
</evidence>
<dbReference type="AlphaFoldDB" id="A0A239JQF7"/>
<accession>A0A239JQF7</accession>
<organism evidence="1 2">
    <name type="scientific">Actinacidiphila glaucinigra</name>
    <dbReference type="NCBI Taxonomy" id="235986"/>
    <lineage>
        <taxon>Bacteria</taxon>
        <taxon>Bacillati</taxon>
        <taxon>Actinomycetota</taxon>
        <taxon>Actinomycetes</taxon>
        <taxon>Kitasatosporales</taxon>
        <taxon>Streptomycetaceae</taxon>
        <taxon>Actinacidiphila</taxon>
    </lineage>
</organism>
<keyword evidence="2" id="KW-1185">Reference proteome</keyword>
<dbReference type="Proteomes" id="UP000198280">
    <property type="component" value="Unassembled WGS sequence"/>
</dbReference>
<proteinExistence type="predicted"/>
<gene>
    <name evidence="1" type="ORF">SAMN05216252_113139</name>
</gene>
<dbReference type="EMBL" id="FZOF01000013">
    <property type="protein sequence ID" value="SNT07593.1"/>
    <property type="molecule type" value="Genomic_DNA"/>
</dbReference>
<evidence type="ECO:0000313" key="1">
    <source>
        <dbReference type="EMBL" id="SNT07593.1"/>
    </source>
</evidence>
<protein>
    <submittedName>
        <fullName evidence="1">Uncharacterized protein</fullName>
    </submittedName>
</protein>
<sequence length="31" mass="3517">MSEVFAFRLLDALDDSSPYVRNHDGQHVIPS</sequence>